<dbReference type="Proteomes" id="UP000798662">
    <property type="component" value="Chromosome 3"/>
</dbReference>
<evidence type="ECO:0000313" key="1">
    <source>
        <dbReference type="EMBL" id="KAK1868733.1"/>
    </source>
</evidence>
<protein>
    <submittedName>
        <fullName evidence="1">Uncharacterized protein</fullName>
    </submittedName>
</protein>
<organism evidence="1 2">
    <name type="scientific">Pyropia yezoensis</name>
    <name type="common">Susabi-nori</name>
    <name type="synonym">Porphyra yezoensis</name>
    <dbReference type="NCBI Taxonomy" id="2788"/>
    <lineage>
        <taxon>Eukaryota</taxon>
        <taxon>Rhodophyta</taxon>
        <taxon>Bangiophyceae</taxon>
        <taxon>Bangiales</taxon>
        <taxon>Bangiaceae</taxon>
        <taxon>Pyropia</taxon>
    </lineage>
</organism>
<proteinExistence type="predicted"/>
<comment type="caution">
    <text evidence="1">The sequence shown here is derived from an EMBL/GenBank/DDBJ whole genome shotgun (WGS) entry which is preliminary data.</text>
</comment>
<reference evidence="1" key="1">
    <citation type="submission" date="2019-11" db="EMBL/GenBank/DDBJ databases">
        <title>Nori genome reveals adaptations in red seaweeds to the harsh intertidal environment.</title>
        <authorList>
            <person name="Wang D."/>
            <person name="Mao Y."/>
        </authorList>
    </citation>
    <scope>NUCLEOTIDE SEQUENCE</scope>
    <source>
        <tissue evidence="1">Gametophyte</tissue>
    </source>
</reference>
<keyword evidence="2" id="KW-1185">Reference proteome</keyword>
<evidence type="ECO:0000313" key="2">
    <source>
        <dbReference type="Proteomes" id="UP000798662"/>
    </source>
</evidence>
<name>A0ACC3CF60_PYRYE</name>
<accession>A0ACC3CF60</accession>
<sequence length="1399" mass="143621">MKSAGLAEAHTRGGGGELLPGLPPPAGGDGPYHPRRRRRLRAPPPSGPPVGGGARNGSMAGGDPCGASSSGDGSAMATAASAAAAAGHLLVESATTDLSCGSGVLGEMAQESPPRAAKPPPHASGSPAALAARLKRRFTSALGSISSDGSKQDSVGHGGSPNQMSSSSMGTDTSGGATSDRISVASSRLFKRSRSSRSPRPSCTPGSSPESASTGALSMSSKAASHSSSRSILSTLLKRKSSRHSSSPVRANGDVDGVRAGSRTPSLSRRGAGGRARPSLAISAEEAKLAMRKNANRNGTPIVEDVITPAPVLRAGVAAASANEAAAAAAAAAAATDVAAVAATGAAAARLTHDASGSSVGSKRLEHSASRASGVSVLSEDEQPQYLEETDLGMTMVRIPDGEAPPPPGEPMPLSWQRLLFSLRGHVLTLHYMTPEDIVASADEPYLRDHEPLLESGQTSHDGAAAAGHGSQFMVSGSLVDDDNDYDDMSSDDPAAVGPRREPTLEQLSAGPPPPSPARRMRSGHRQHHRSGGSGVDMPIRQRAVSVVGSNVSSEAAGSAKAGSGSCFTDGATEEVSFHVQSGVSYANVSDVTMSVDVLAATFTLSGFPNLPPGKYALPDTRHAARWKAATQVAGRHSIGDFYVMGKVLGAGAFGKVYEAEDRHSHELHAVKVVTLSGADARRDERVRREVAIVCELRHPGIVRTYRVIKLQRHVYFAMEVMRGGDLFDYCSTFPNLSEDRIVHIARGILQSVAFLHSVGVVHRDLKPNNVLLKSKEWPIQLKLADFGLAAFMDPKRMTDEVFHAQLGTAYFMAPELLKHEAYGPAVDCFAVGMMICSIITGKLPFRGGDNAAYFHNVIIGKAHYPAALWKGVSPSAQSFVRGLLQNDPAKRLASLAALQHEFVLTEAPSTEIPRDRTCLHSDNRPLLARARAAVRAVAALERLKRIFVAALHELLRKVRLATARVRARVAHPFDEVAREAEIAAAEAANPPYEDEYTRAENEAEAAAAEAAAADATAEKASKRSDARQSEETQSAASSVVAGGRLSGTSSQKRAARADSNLSSATGSAGSGRGRPGGGAPAAPVAVAAAVPVSAPLQPSSHPRAVAVVVQSPVAASPAVANGVPAAPVSASQGAQRADAQGRGPSDGAETAAPSPQLPATQPSPQQSPPPPPAGDGGHVETATPTANGRVRTPPRQRPPRRPPRRPNVTAEAGAAVAAANAAAAAAAAADAEAATSAVAASKAAAARRAAREAAARAIELEAAEEREHETLWRTANPSSNVLHGVCTPPPLPPGGLAALVATMQSKAKRNGGGAVGAGGGGDYGSDGGDDGRGRGHDRDAVPSPQRATLTAKNLPAPSLTFAGSNASAGSRVTSQGRDSHGDRSADAGFDGDPPTHQS</sequence>
<dbReference type="EMBL" id="CM020620">
    <property type="protein sequence ID" value="KAK1868733.1"/>
    <property type="molecule type" value="Genomic_DNA"/>
</dbReference>
<gene>
    <name evidence="1" type="ORF">I4F81_011216</name>
</gene>